<dbReference type="Proteomes" id="UP000784294">
    <property type="component" value="Unassembled WGS sequence"/>
</dbReference>
<protein>
    <submittedName>
        <fullName evidence="1">Uncharacterized protein</fullName>
    </submittedName>
</protein>
<accession>A0A448WI88</accession>
<name>A0A448WI88_9PLAT</name>
<comment type="caution">
    <text evidence="1">The sequence shown here is derived from an EMBL/GenBank/DDBJ whole genome shotgun (WGS) entry which is preliminary data.</text>
</comment>
<gene>
    <name evidence="1" type="ORF">PXEA_LOCUS5723</name>
</gene>
<evidence type="ECO:0000313" key="2">
    <source>
        <dbReference type="Proteomes" id="UP000784294"/>
    </source>
</evidence>
<feature type="non-terminal residue" evidence="1">
    <location>
        <position position="1"/>
    </location>
</feature>
<proteinExistence type="predicted"/>
<reference evidence="1" key="1">
    <citation type="submission" date="2018-11" db="EMBL/GenBank/DDBJ databases">
        <authorList>
            <consortium name="Pathogen Informatics"/>
        </authorList>
    </citation>
    <scope>NUCLEOTIDE SEQUENCE</scope>
</reference>
<sequence length="215" mass="23260">MSTINQIMLPVSEVSELSSHARGELVKSLYDVAGVCHEAMASGPECIALSETDFEEPALSSSASSTTTASFRVTASSVEDSSTHPRHRQTVVEASPGSVCQNPSAFCHPNSRFPHRIVPLSCPSHRITHTHNVPHTHIIRTPRIHTSHMHHTLNTHTAIPFLPSAQHQPLTPLHIDTDSYASLQVAECRLASTCWQEDPAYARLLSPGPSEAGGV</sequence>
<evidence type="ECO:0000313" key="1">
    <source>
        <dbReference type="EMBL" id="VEL12283.1"/>
    </source>
</evidence>
<organism evidence="1 2">
    <name type="scientific">Protopolystoma xenopodis</name>
    <dbReference type="NCBI Taxonomy" id="117903"/>
    <lineage>
        <taxon>Eukaryota</taxon>
        <taxon>Metazoa</taxon>
        <taxon>Spiralia</taxon>
        <taxon>Lophotrochozoa</taxon>
        <taxon>Platyhelminthes</taxon>
        <taxon>Monogenea</taxon>
        <taxon>Polyopisthocotylea</taxon>
        <taxon>Polystomatidea</taxon>
        <taxon>Polystomatidae</taxon>
        <taxon>Protopolystoma</taxon>
    </lineage>
</organism>
<dbReference type="EMBL" id="CAAALY010014306">
    <property type="protein sequence ID" value="VEL12283.1"/>
    <property type="molecule type" value="Genomic_DNA"/>
</dbReference>
<keyword evidence="2" id="KW-1185">Reference proteome</keyword>
<dbReference type="AlphaFoldDB" id="A0A448WI88"/>